<accession>A0ABX1P296</accession>
<comment type="caution">
    <text evidence="2">The sequence shown here is derived from an EMBL/GenBank/DDBJ whole genome shotgun (WGS) entry which is preliminary data.</text>
</comment>
<evidence type="ECO:0000313" key="2">
    <source>
        <dbReference type="EMBL" id="NMG18449.1"/>
    </source>
</evidence>
<dbReference type="EMBL" id="QMEB01000012">
    <property type="protein sequence ID" value="NMG18449.1"/>
    <property type="molecule type" value="Genomic_DNA"/>
</dbReference>
<dbReference type="InterPro" id="IPR035069">
    <property type="entry name" value="TTHA1013/TTHA0281-like"/>
</dbReference>
<dbReference type="Proteomes" id="UP000718564">
    <property type="component" value="Unassembled WGS sequence"/>
</dbReference>
<keyword evidence="3" id="KW-1185">Reference proteome</keyword>
<reference evidence="2 3" key="1">
    <citation type="submission" date="2018-06" db="EMBL/GenBank/DDBJ databases">
        <title>Comparative genomics of Brasilonema spp. strains.</title>
        <authorList>
            <person name="Alvarenga D.O."/>
            <person name="Fiore M.F."/>
            <person name="Varani A.M."/>
        </authorList>
    </citation>
    <scope>NUCLEOTIDE SEQUENCE [LARGE SCALE GENOMIC DNA]</scope>
    <source>
        <strain evidence="2 3">SPC951</strain>
    </source>
</reference>
<evidence type="ECO:0000256" key="1">
    <source>
        <dbReference type="SAM" id="MobiDB-lite"/>
    </source>
</evidence>
<sequence>MNAKISIQIEKTQLGYSAYSPEIEGSQVQGDSVESVVDALKTILSTYLKKQEHQIDSGTDKPIWEIAQQITQDMTEEEIRQLPSDGAEQHDHYIYGIPKRKS</sequence>
<proteinExistence type="predicted"/>
<evidence type="ECO:0000313" key="3">
    <source>
        <dbReference type="Proteomes" id="UP000718564"/>
    </source>
</evidence>
<feature type="region of interest" description="Disordered" evidence="1">
    <location>
        <begin position="82"/>
        <end position="102"/>
    </location>
</feature>
<protein>
    <recommendedName>
        <fullName evidence="4">HicB-like antitoxin of toxin-antitoxin system domain-containing protein</fullName>
    </recommendedName>
</protein>
<organism evidence="2 3">
    <name type="scientific">Brasilonema bromeliae SPC951</name>
    <dbReference type="NCBI Taxonomy" id="385972"/>
    <lineage>
        <taxon>Bacteria</taxon>
        <taxon>Bacillati</taxon>
        <taxon>Cyanobacteriota</taxon>
        <taxon>Cyanophyceae</taxon>
        <taxon>Nostocales</taxon>
        <taxon>Scytonemataceae</taxon>
        <taxon>Brasilonema</taxon>
        <taxon>Bromeliae group (in: Brasilonema)</taxon>
    </lineage>
</organism>
<name>A0ABX1P296_9CYAN</name>
<dbReference type="RefSeq" id="WP_169153738.1">
    <property type="nucleotide sequence ID" value="NZ_CAWPJE010000327.1"/>
</dbReference>
<evidence type="ECO:0008006" key="4">
    <source>
        <dbReference type="Google" id="ProtNLM"/>
    </source>
</evidence>
<gene>
    <name evidence="2" type="ORF">DP116_02895</name>
</gene>
<dbReference type="SUPFAM" id="SSF143100">
    <property type="entry name" value="TTHA1013/TTHA0281-like"/>
    <property type="match status" value="1"/>
</dbReference>